<evidence type="ECO:0000256" key="6">
    <source>
        <dbReference type="SAM" id="Coils"/>
    </source>
</evidence>
<dbReference type="GO" id="GO:0007165">
    <property type="term" value="P:signal transduction"/>
    <property type="evidence" value="ECO:0007669"/>
    <property type="project" value="UniProtKB-KW"/>
</dbReference>
<evidence type="ECO:0000256" key="4">
    <source>
        <dbReference type="ARBA" id="ARBA00029447"/>
    </source>
</evidence>
<evidence type="ECO:0000259" key="8">
    <source>
        <dbReference type="PROSITE" id="PS50111"/>
    </source>
</evidence>
<dbReference type="PANTHER" id="PTHR32089">
    <property type="entry name" value="METHYL-ACCEPTING CHEMOTAXIS PROTEIN MCPB"/>
    <property type="match status" value="1"/>
</dbReference>
<evidence type="ECO:0000256" key="1">
    <source>
        <dbReference type="ARBA" id="ARBA00022692"/>
    </source>
</evidence>
<keyword evidence="6" id="KW-0175">Coiled coil</keyword>
<keyword evidence="11" id="KW-1185">Reference proteome</keyword>
<reference evidence="10 11" key="1">
    <citation type="submission" date="2018-09" db="EMBL/GenBank/DDBJ databases">
        <title>YIM 75000 draft genome.</title>
        <authorList>
            <person name="Tang S."/>
            <person name="Feng Y."/>
        </authorList>
    </citation>
    <scope>NUCLEOTIDE SEQUENCE [LARGE SCALE GENOMIC DNA]</scope>
    <source>
        <strain evidence="10 11">YIM 75000</strain>
    </source>
</reference>
<evidence type="ECO:0000259" key="9">
    <source>
        <dbReference type="PROSITE" id="PS50885"/>
    </source>
</evidence>
<evidence type="ECO:0000256" key="3">
    <source>
        <dbReference type="ARBA" id="ARBA00023224"/>
    </source>
</evidence>
<feature type="transmembrane region" description="Helical" evidence="7">
    <location>
        <begin position="27"/>
        <end position="51"/>
    </location>
</feature>
<proteinExistence type="inferred from homology"/>
<name>A0A3A3ZIE4_9ACTN</name>
<feature type="transmembrane region" description="Helical" evidence="7">
    <location>
        <begin position="282"/>
        <end position="304"/>
    </location>
</feature>
<dbReference type="GO" id="GO:0035438">
    <property type="term" value="F:cyclic-di-GMP binding"/>
    <property type="evidence" value="ECO:0007669"/>
    <property type="project" value="InterPro"/>
</dbReference>
<accession>A0A3A3ZIE4</accession>
<keyword evidence="7" id="KW-0472">Membrane</keyword>
<dbReference type="OrthoDB" id="3285468at2"/>
<evidence type="ECO:0000256" key="7">
    <source>
        <dbReference type="SAM" id="Phobius"/>
    </source>
</evidence>
<dbReference type="SUPFAM" id="SSF141371">
    <property type="entry name" value="PilZ domain-like"/>
    <property type="match status" value="1"/>
</dbReference>
<feature type="domain" description="HAMP" evidence="9">
    <location>
        <begin position="304"/>
        <end position="356"/>
    </location>
</feature>
<dbReference type="AlphaFoldDB" id="A0A3A3ZIE4"/>
<keyword evidence="3 5" id="KW-0807">Transducer</keyword>
<comment type="caution">
    <text evidence="10">The sequence shown here is derived from an EMBL/GenBank/DDBJ whole genome shotgun (WGS) entry which is preliminary data.</text>
</comment>
<dbReference type="Gene3D" id="2.40.10.220">
    <property type="entry name" value="predicted glycosyltransferase like domains"/>
    <property type="match status" value="1"/>
</dbReference>
<dbReference type="GO" id="GO:0016020">
    <property type="term" value="C:membrane"/>
    <property type="evidence" value="ECO:0007669"/>
    <property type="project" value="InterPro"/>
</dbReference>
<evidence type="ECO:0000256" key="2">
    <source>
        <dbReference type="ARBA" id="ARBA00022989"/>
    </source>
</evidence>
<organism evidence="10 11">
    <name type="scientific">Vallicoccus soli</name>
    <dbReference type="NCBI Taxonomy" id="2339232"/>
    <lineage>
        <taxon>Bacteria</taxon>
        <taxon>Bacillati</taxon>
        <taxon>Actinomycetota</taxon>
        <taxon>Actinomycetes</taxon>
        <taxon>Motilibacterales</taxon>
        <taxon>Vallicoccaceae</taxon>
        <taxon>Vallicoccus</taxon>
    </lineage>
</organism>
<dbReference type="EMBL" id="QZEZ01000005">
    <property type="protein sequence ID" value="RJK95266.1"/>
    <property type="molecule type" value="Genomic_DNA"/>
</dbReference>
<keyword evidence="2 7" id="KW-1133">Transmembrane helix</keyword>
<protein>
    <submittedName>
        <fullName evidence="10">Methyl-accepting chemotaxis protein</fullName>
    </submittedName>
</protein>
<dbReference type="PANTHER" id="PTHR32089:SF112">
    <property type="entry name" value="LYSOZYME-LIKE PROTEIN-RELATED"/>
    <property type="match status" value="1"/>
</dbReference>
<dbReference type="Pfam" id="PF07238">
    <property type="entry name" value="PilZ"/>
    <property type="match status" value="1"/>
</dbReference>
<evidence type="ECO:0000313" key="11">
    <source>
        <dbReference type="Proteomes" id="UP000265614"/>
    </source>
</evidence>
<dbReference type="Pfam" id="PF00015">
    <property type="entry name" value="MCPsignal"/>
    <property type="match status" value="1"/>
</dbReference>
<dbReference type="PROSITE" id="PS50111">
    <property type="entry name" value="CHEMOTAXIS_TRANSDUC_2"/>
    <property type="match status" value="1"/>
</dbReference>
<gene>
    <name evidence="10" type="ORF">D5H78_11370</name>
</gene>
<dbReference type="SUPFAM" id="SSF58104">
    <property type="entry name" value="Methyl-accepting chemotaxis protein (MCP) signaling domain"/>
    <property type="match status" value="1"/>
</dbReference>
<dbReference type="RefSeq" id="WP_119950609.1">
    <property type="nucleotide sequence ID" value="NZ_QZEZ01000005.1"/>
</dbReference>
<feature type="coiled-coil region" evidence="6">
    <location>
        <begin position="344"/>
        <end position="383"/>
    </location>
</feature>
<dbReference type="Gene3D" id="1.10.287.950">
    <property type="entry name" value="Methyl-accepting chemotaxis protein"/>
    <property type="match status" value="1"/>
</dbReference>
<keyword evidence="1 7" id="KW-0812">Transmembrane</keyword>
<dbReference type="Proteomes" id="UP000265614">
    <property type="component" value="Unassembled WGS sequence"/>
</dbReference>
<sequence>MDPSTSAPPLLLRPALALTARLRTSARLAVLVAVLLVPTAVAGTTSAHLLGGQVAFAASERDGVAVLRPALASLAAAAAGQEVPVGPLAAAVEGHPELGAGDALDAVRAAVAAPGSTAPAGRLAVVEALTRLVAQVGDASRLVLDPDLDSFYAMDAQVVQLPRALAAAARAAAPDPTLAPDRAVAARAVEAGALAGAAAALRSDVAASVRASAAPGLADGLDGLLAAAAAAEALSGDLTADLDGPAGDPAVLAGAAAAAAPALDALDGLLATRADGLLARGALTLGATGAGLLVAVWLAAAVWWRTRRDVALAVGAVTAIAGHDLAPRPLPAGGDELAAIGAAVERARVELERQDAALGAAEAARAEQQLAHYREQRAAVRQARERAQSVLDATAEAVLGELRSVVGHVDGVDGSARSIDRSVRDVDEVARGVVARAEEADRIVAALGGSLRNVAAVAELVAGVAGQTRLLALNATIEAVRAGAAGQGFSVVASEVKQLATTTARSTEEITTTIAALERDAAAVSEAITAMAEGIGAVDRVSSALTGVSQDQGRLVDVLTARLTEAMDRIGTLAVAGEELERRGDERVPANEPAVLAAAGARHEVRLLDVSASGARCTTGGARLRPGDRVELRARLGGHELEVRARVARLVDDGSVGLALLDPSPAALRAVGAHVGALLAA</sequence>
<dbReference type="InterPro" id="IPR003660">
    <property type="entry name" value="HAMP_dom"/>
</dbReference>
<evidence type="ECO:0000313" key="10">
    <source>
        <dbReference type="EMBL" id="RJK95266.1"/>
    </source>
</evidence>
<feature type="domain" description="Methyl-accepting transducer" evidence="8">
    <location>
        <begin position="352"/>
        <end position="602"/>
    </location>
</feature>
<comment type="similarity">
    <text evidence="4">Belongs to the methyl-accepting chemotaxis (MCP) protein family.</text>
</comment>
<dbReference type="PROSITE" id="PS50885">
    <property type="entry name" value="HAMP"/>
    <property type="match status" value="1"/>
</dbReference>
<dbReference type="SMART" id="SM00283">
    <property type="entry name" value="MA"/>
    <property type="match status" value="1"/>
</dbReference>
<dbReference type="InterPro" id="IPR004089">
    <property type="entry name" value="MCPsignal_dom"/>
</dbReference>
<evidence type="ECO:0000256" key="5">
    <source>
        <dbReference type="PROSITE-ProRule" id="PRU00284"/>
    </source>
</evidence>
<dbReference type="InterPro" id="IPR009875">
    <property type="entry name" value="PilZ_domain"/>
</dbReference>